<dbReference type="EMBL" id="AAGKIZ010000011">
    <property type="protein sequence ID" value="EBP0126064.1"/>
    <property type="molecule type" value="Genomic_DNA"/>
</dbReference>
<reference evidence="1" key="1">
    <citation type="submission" date="2018-07" db="EMBL/GenBank/DDBJ databases">
        <authorList>
            <consortium name="GenomeTrakr network: Whole genome sequencing for foodborne pathogen traceback"/>
        </authorList>
    </citation>
    <scope>NUCLEOTIDE SEQUENCE</scope>
    <source>
        <strain evidence="1">FDA00000027</strain>
    </source>
</reference>
<accession>A0A5U2GBM8</accession>
<evidence type="ECO:0000313" key="1">
    <source>
        <dbReference type="EMBL" id="EBP0126064.1"/>
    </source>
</evidence>
<sequence length="119" mass="13375">MTVKTRYGTVDETALQAFLDDFDTGSILQAVSNLDRVAYGIGQMQEELRNLYRMSEDLMADGMNETGHEVPDSESIWMLAEDISTAAWEWPDLIDEAIEIADEVTKLAPAPDAEWDDEE</sequence>
<comment type="caution">
    <text evidence="1">The sequence shown here is derived from an EMBL/GenBank/DDBJ whole genome shotgun (WGS) entry which is preliminary data.</text>
</comment>
<dbReference type="AlphaFoldDB" id="A0A5U2GBM8"/>
<name>A0A5U2GBM8_SALER</name>
<protein>
    <submittedName>
        <fullName evidence="1">Uncharacterized protein</fullName>
    </submittedName>
</protein>
<organism evidence="1">
    <name type="scientific">Salmonella enterica</name>
    <name type="common">Salmonella choleraesuis</name>
    <dbReference type="NCBI Taxonomy" id="28901"/>
    <lineage>
        <taxon>Bacteria</taxon>
        <taxon>Pseudomonadati</taxon>
        <taxon>Pseudomonadota</taxon>
        <taxon>Gammaproteobacteria</taxon>
        <taxon>Enterobacterales</taxon>
        <taxon>Enterobacteriaceae</taxon>
        <taxon>Salmonella</taxon>
    </lineage>
</organism>
<proteinExistence type="predicted"/>
<gene>
    <name evidence="1" type="ORF">HW89_19605</name>
</gene>